<dbReference type="GeneID" id="8859152"/>
<dbReference type="HAMAP" id="MF_01477">
    <property type="entry name" value="Iojap_RsfS"/>
    <property type="match status" value="1"/>
</dbReference>
<proteinExistence type="inferred from homology"/>
<dbReference type="NCBIfam" id="TIGR00090">
    <property type="entry name" value="rsfS_iojap_ybeB"/>
    <property type="match status" value="1"/>
</dbReference>
<name>D2VAH7_NAEGR</name>
<organism evidence="4">
    <name type="scientific">Naegleria gruberi</name>
    <name type="common">Amoeba</name>
    <dbReference type="NCBI Taxonomy" id="5762"/>
    <lineage>
        <taxon>Eukaryota</taxon>
        <taxon>Discoba</taxon>
        <taxon>Heterolobosea</taxon>
        <taxon>Tetramitia</taxon>
        <taxon>Eutetramitia</taxon>
        <taxon>Vahlkampfiidae</taxon>
        <taxon>Naegleria</taxon>
    </lineage>
</organism>
<dbReference type="SUPFAM" id="SSF81301">
    <property type="entry name" value="Nucleotidyltransferase"/>
    <property type="match status" value="1"/>
</dbReference>
<dbReference type="VEuPathDB" id="AmoebaDB:NAEGRDRAFT_65862"/>
<evidence type="ECO:0000256" key="2">
    <source>
        <dbReference type="SAM" id="MobiDB-lite"/>
    </source>
</evidence>
<dbReference type="STRING" id="5762.D2VAH7"/>
<dbReference type="GO" id="GO:0017148">
    <property type="term" value="P:negative regulation of translation"/>
    <property type="evidence" value="ECO:0007669"/>
    <property type="project" value="TreeGrafter"/>
</dbReference>
<dbReference type="KEGG" id="ngr:NAEGRDRAFT_65862"/>
<evidence type="ECO:0000256" key="1">
    <source>
        <dbReference type="ARBA" id="ARBA00010574"/>
    </source>
</evidence>
<accession>D2VAH7</accession>
<comment type="similarity">
    <text evidence="1">Belongs to the Iojap/RsfS family.</text>
</comment>
<dbReference type="GO" id="GO:0090071">
    <property type="term" value="P:negative regulation of ribosome biogenesis"/>
    <property type="evidence" value="ECO:0007669"/>
    <property type="project" value="TreeGrafter"/>
</dbReference>
<dbReference type="OrthoDB" id="21330at2759"/>
<dbReference type="Gene3D" id="3.30.460.10">
    <property type="entry name" value="Beta Polymerase, domain 2"/>
    <property type="match status" value="1"/>
</dbReference>
<dbReference type="OMA" id="GETDTNW"/>
<dbReference type="AlphaFoldDB" id="D2VAH7"/>
<dbReference type="InterPro" id="IPR004394">
    <property type="entry name" value="Iojap/RsfS/C7orf30"/>
</dbReference>
<evidence type="ECO:0000313" key="3">
    <source>
        <dbReference type="EMBL" id="EFC46075.1"/>
    </source>
</evidence>
<dbReference type="EMBL" id="GG738860">
    <property type="protein sequence ID" value="EFC46075.1"/>
    <property type="molecule type" value="Genomic_DNA"/>
</dbReference>
<evidence type="ECO:0000313" key="4">
    <source>
        <dbReference type="Proteomes" id="UP000006671"/>
    </source>
</evidence>
<keyword evidence="4" id="KW-1185">Reference proteome</keyword>
<dbReference type="PANTHER" id="PTHR21043">
    <property type="entry name" value="IOJAP SUPERFAMILY ORTHOLOG"/>
    <property type="match status" value="1"/>
</dbReference>
<dbReference type="eggNOG" id="KOG3212">
    <property type="taxonomic scope" value="Eukaryota"/>
</dbReference>
<dbReference type="RefSeq" id="XP_002678819.1">
    <property type="nucleotide sequence ID" value="XM_002678773.1"/>
</dbReference>
<dbReference type="PANTHER" id="PTHR21043:SF0">
    <property type="entry name" value="MITOCHONDRIAL ASSEMBLY OF RIBOSOMAL LARGE SUBUNIT PROTEIN 1"/>
    <property type="match status" value="1"/>
</dbReference>
<reference evidence="3 4" key="1">
    <citation type="journal article" date="2010" name="Cell">
        <title>The genome of Naegleria gruberi illuminates early eukaryotic versatility.</title>
        <authorList>
            <person name="Fritz-Laylin L.K."/>
            <person name="Prochnik S.E."/>
            <person name="Ginger M.L."/>
            <person name="Dacks J.B."/>
            <person name="Carpenter M.L."/>
            <person name="Field M.C."/>
            <person name="Kuo A."/>
            <person name="Paredez A."/>
            <person name="Chapman J."/>
            <person name="Pham J."/>
            <person name="Shu S."/>
            <person name="Neupane R."/>
            <person name="Cipriano M."/>
            <person name="Mancuso J."/>
            <person name="Tu H."/>
            <person name="Salamov A."/>
            <person name="Lindquist E."/>
            <person name="Shapiro H."/>
            <person name="Lucas S."/>
            <person name="Grigoriev I.V."/>
            <person name="Cande W.Z."/>
            <person name="Fulton C."/>
            <person name="Rokhsar D.S."/>
            <person name="Dawson S.C."/>
        </authorList>
    </citation>
    <scope>NUCLEOTIDE SEQUENCE [LARGE SCALE GENOMIC DNA]</scope>
    <source>
        <strain evidence="3 4">NEG-M</strain>
    </source>
</reference>
<feature type="region of interest" description="Disordered" evidence="2">
    <location>
        <begin position="20"/>
        <end position="43"/>
    </location>
</feature>
<dbReference type="InterPro" id="IPR043519">
    <property type="entry name" value="NT_sf"/>
</dbReference>
<dbReference type="InParanoid" id="D2VAH7"/>
<gene>
    <name evidence="3" type="ORF">NAEGRDRAFT_65862</name>
</gene>
<dbReference type="GO" id="GO:0043023">
    <property type="term" value="F:ribosomal large subunit binding"/>
    <property type="evidence" value="ECO:0007669"/>
    <property type="project" value="TreeGrafter"/>
</dbReference>
<dbReference type="Proteomes" id="UP000006671">
    <property type="component" value="Unassembled WGS sequence"/>
</dbReference>
<sequence>MSSSIESLLEEYEQRAKQYEVEVEKKPRKKKSTTSKKSPNTSIILNDGVEEAEIESVSELNISNLENVSESYLVEPAEIPTVELNEDFSERYPEDSFKLLTEEEVKRLLTIEEVCDLLDKNFGLDLVVMDLTEKCSFAEYLVFVTGSSHRHMKTLAKSVIKELTARKLFKLKPTIEGETDTNWMVVDAGNIIVQVFSPEGRKAVDLERKWSFHSKKDFEPTLEELANAIGENPKRKKKK</sequence>
<dbReference type="Pfam" id="PF02410">
    <property type="entry name" value="RsfS"/>
    <property type="match status" value="1"/>
</dbReference>
<protein>
    <submittedName>
        <fullName evidence="3">Predicted protein</fullName>
    </submittedName>
</protein>